<feature type="transmembrane region" description="Helical" evidence="1">
    <location>
        <begin position="6"/>
        <end position="26"/>
    </location>
</feature>
<name>A0A0F3GSD1_9BACT</name>
<dbReference type="AlphaFoldDB" id="A0A0F3GSD1"/>
<reference evidence="2 3" key="1">
    <citation type="submission" date="2015-02" db="EMBL/GenBank/DDBJ databases">
        <title>Single-cell genomics of uncultivated deep-branching MTB reveals a conserved set of magnetosome genes.</title>
        <authorList>
            <person name="Kolinko S."/>
            <person name="Richter M."/>
            <person name="Glockner F.O."/>
            <person name="Brachmann A."/>
            <person name="Schuler D."/>
        </authorList>
    </citation>
    <scope>NUCLEOTIDE SEQUENCE [LARGE SCALE GENOMIC DNA]</scope>
    <source>
        <strain evidence="2">TM-1</strain>
    </source>
</reference>
<accession>A0A0F3GSD1</accession>
<feature type="transmembrane region" description="Helical" evidence="1">
    <location>
        <begin position="38"/>
        <end position="60"/>
    </location>
</feature>
<protein>
    <submittedName>
        <fullName evidence="2">Membrane protein</fullName>
    </submittedName>
</protein>
<comment type="caution">
    <text evidence="2">The sequence shown here is derived from an EMBL/GenBank/DDBJ whole genome shotgun (WGS) entry which is preliminary data.</text>
</comment>
<keyword evidence="3" id="KW-1185">Reference proteome</keyword>
<keyword evidence="1" id="KW-0812">Transmembrane</keyword>
<evidence type="ECO:0000313" key="2">
    <source>
        <dbReference type="EMBL" id="KJU84824.1"/>
    </source>
</evidence>
<evidence type="ECO:0000313" key="3">
    <source>
        <dbReference type="Proteomes" id="UP000033423"/>
    </source>
</evidence>
<gene>
    <name evidence="2" type="ORF">MBAV_002983</name>
</gene>
<keyword evidence="1" id="KW-1133">Transmembrane helix</keyword>
<organism evidence="2 3">
    <name type="scientific">Candidatus Magnetobacterium bavaricum</name>
    <dbReference type="NCBI Taxonomy" id="29290"/>
    <lineage>
        <taxon>Bacteria</taxon>
        <taxon>Pseudomonadati</taxon>
        <taxon>Nitrospirota</taxon>
        <taxon>Thermodesulfovibrionia</taxon>
        <taxon>Thermodesulfovibrionales</taxon>
        <taxon>Candidatus Magnetobacteriaceae</taxon>
        <taxon>Candidatus Magnetobacterium</taxon>
    </lineage>
</organism>
<proteinExistence type="predicted"/>
<dbReference type="EMBL" id="LACI01001275">
    <property type="protein sequence ID" value="KJU84824.1"/>
    <property type="molecule type" value="Genomic_DNA"/>
</dbReference>
<sequence length="63" mass="6741">MSHLLSSAPVASPILTMLVTIGGKTGMSFSKVLNAKDFFYNIFGTLIRSSSMGLLLPIMFSSL</sequence>
<dbReference type="Proteomes" id="UP000033423">
    <property type="component" value="Unassembled WGS sequence"/>
</dbReference>
<keyword evidence="1" id="KW-0472">Membrane</keyword>
<evidence type="ECO:0000256" key="1">
    <source>
        <dbReference type="SAM" id="Phobius"/>
    </source>
</evidence>